<sequence>MHTPVLAQASDAAAAGIVIVAVVIGLAIIGFMIATFWKIFEKAGEEGWKAIIPIYNQVVILQIIGRPVWWVAFFVAQVVPFLNLIAWIPALVFTVIMMIDLAKSFGKDTGFGVGLAFLPFIFGPILAFGDARYLGPAGPEPRPGYANLGGGGYGQQGFAAGYQAPQQWGQPDPYGQQPQQWGQQPDAYGQPQAPQQWGQPAQPEQGGWGQPAQPDQGGWGQPAQPDQGGWGQQPQQGWGQPEQPGQPDQQGGWGQPDDDKGYPPPPVS</sequence>
<feature type="region of interest" description="Disordered" evidence="1">
    <location>
        <begin position="164"/>
        <end position="268"/>
    </location>
</feature>
<dbReference type="EMBL" id="CP031165">
    <property type="protein sequence ID" value="AXV06398.1"/>
    <property type="molecule type" value="Genomic_DNA"/>
</dbReference>
<keyword evidence="2" id="KW-0812">Transmembrane</keyword>
<dbReference type="Pfam" id="PF18936">
    <property type="entry name" value="DUF5684"/>
    <property type="match status" value="1"/>
</dbReference>
<dbReference type="RefSeq" id="WP_216826485.1">
    <property type="nucleotide sequence ID" value="NZ_CP031165.1"/>
</dbReference>
<evidence type="ECO:0000256" key="1">
    <source>
        <dbReference type="SAM" id="MobiDB-lite"/>
    </source>
</evidence>
<proteinExistence type="predicted"/>
<evidence type="ECO:0000313" key="4">
    <source>
        <dbReference type="Proteomes" id="UP000264006"/>
    </source>
</evidence>
<feature type="transmembrane region" description="Helical" evidence="2">
    <location>
        <begin position="58"/>
        <end position="78"/>
    </location>
</feature>
<name>A0A346XW01_9ACTN</name>
<accession>A0A346XW01</accession>
<keyword evidence="2" id="KW-1133">Transmembrane helix</keyword>
<feature type="transmembrane region" description="Helical" evidence="2">
    <location>
        <begin position="84"/>
        <end position="102"/>
    </location>
</feature>
<dbReference type="Proteomes" id="UP000264006">
    <property type="component" value="Chromosome"/>
</dbReference>
<feature type="transmembrane region" description="Helical" evidence="2">
    <location>
        <begin position="12"/>
        <end position="37"/>
    </location>
</feature>
<dbReference type="KEGG" id="euz:DVS28_a1707"/>
<dbReference type="AlphaFoldDB" id="A0A346XW01"/>
<keyword evidence="2" id="KW-0472">Membrane</keyword>
<gene>
    <name evidence="3" type="ORF">DVS28_a1707</name>
</gene>
<evidence type="ECO:0000313" key="3">
    <source>
        <dbReference type="EMBL" id="AXV06398.1"/>
    </source>
</evidence>
<reference evidence="3 4" key="1">
    <citation type="submission" date="2018-09" db="EMBL/GenBank/DDBJ databases">
        <title>Complete genome sequence of Euzebya sp. DY32-46 isolated from seawater of Pacific Ocean.</title>
        <authorList>
            <person name="Xu L."/>
            <person name="Wu Y.-H."/>
            <person name="Xu X.-W."/>
        </authorList>
    </citation>
    <scope>NUCLEOTIDE SEQUENCE [LARGE SCALE GENOMIC DNA]</scope>
    <source>
        <strain evidence="3 4">DY32-46</strain>
    </source>
</reference>
<keyword evidence="4" id="KW-1185">Reference proteome</keyword>
<evidence type="ECO:0000256" key="2">
    <source>
        <dbReference type="SAM" id="Phobius"/>
    </source>
</evidence>
<evidence type="ECO:0008006" key="5">
    <source>
        <dbReference type="Google" id="ProtNLM"/>
    </source>
</evidence>
<feature type="compositionally biased region" description="Low complexity" evidence="1">
    <location>
        <begin position="164"/>
        <end position="250"/>
    </location>
</feature>
<protein>
    <recommendedName>
        <fullName evidence="5">Signal peptidase I</fullName>
    </recommendedName>
</protein>
<feature type="transmembrane region" description="Helical" evidence="2">
    <location>
        <begin position="109"/>
        <end position="129"/>
    </location>
</feature>
<organism evidence="3 4">
    <name type="scientific">Euzebya pacifica</name>
    <dbReference type="NCBI Taxonomy" id="1608957"/>
    <lineage>
        <taxon>Bacteria</taxon>
        <taxon>Bacillati</taxon>
        <taxon>Actinomycetota</taxon>
        <taxon>Nitriliruptoria</taxon>
        <taxon>Euzebyales</taxon>
    </lineage>
</organism>
<dbReference type="InterPro" id="IPR043739">
    <property type="entry name" value="DUF5684"/>
</dbReference>